<dbReference type="EMBL" id="LGRX02014840">
    <property type="protein sequence ID" value="KAK3264035.1"/>
    <property type="molecule type" value="Genomic_DNA"/>
</dbReference>
<keyword evidence="3" id="KW-1185">Reference proteome</keyword>
<proteinExistence type="predicted"/>
<evidence type="ECO:0000313" key="3">
    <source>
        <dbReference type="Proteomes" id="UP001190700"/>
    </source>
</evidence>
<name>A0AAE0KXG7_9CHLO</name>
<organism evidence="2 3">
    <name type="scientific">Cymbomonas tetramitiformis</name>
    <dbReference type="NCBI Taxonomy" id="36881"/>
    <lineage>
        <taxon>Eukaryota</taxon>
        <taxon>Viridiplantae</taxon>
        <taxon>Chlorophyta</taxon>
        <taxon>Pyramimonadophyceae</taxon>
        <taxon>Pyramimonadales</taxon>
        <taxon>Pyramimonadaceae</taxon>
        <taxon>Cymbomonas</taxon>
    </lineage>
</organism>
<sequence length="367" mass="40043">MLFQSGFPLSDHPRDGLEPRRALLENKQPEVPKEQLDLMHKMLNRGRRHFERQDHVDLYTVKRDRDLHWQRTHGSGLPTDEAGNLSEELKEATEEEAAETESEVQGTSEAVGESFSSQEGAGQPVDVAEAEDIVEAIPETAKAEEEGELKVEEADEEGEKTSESEVEEEAGRMSESEVEEEADSVQGGDAMHEELREGAIGEAVPDSEGGEAPNAGVASNVTDGADTAAVLFMEKNAVSEKDKQDAEVEAAKHRLHRTSHPRIRPKVGAGKSKLVGNAASNSTGLASESITSQTPHRSSAVAKTAVVSRTECESAPRAIESEDIRLEDLEHKNIIRLKAIELLRKGDDVLMEQARPVMLKAVYCIQG</sequence>
<dbReference type="Proteomes" id="UP001190700">
    <property type="component" value="Unassembled WGS sequence"/>
</dbReference>
<reference evidence="2 3" key="1">
    <citation type="journal article" date="2015" name="Genome Biol. Evol.">
        <title>Comparative Genomics of a Bacterivorous Green Alga Reveals Evolutionary Causalities and Consequences of Phago-Mixotrophic Mode of Nutrition.</title>
        <authorList>
            <person name="Burns J.A."/>
            <person name="Paasch A."/>
            <person name="Narechania A."/>
            <person name="Kim E."/>
        </authorList>
    </citation>
    <scope>NUCLEOTIDE SEQUENCE [LARGE SCALE GENOMIC DNA]</scope>
    <source>
        <strain evidence="2 3">PLY_AMNH</strain>
    </source>
</reference>
<feature type="compositionally biased region" description="Polar residues" evidence="1">
    <location>
        <begin position="278"/>
        <end position="297"/>
    </location>
</feature>
<gene>
    <name evidence="2" type="ORF">CYMTET_27199</name>
</gene>
<comment type="caution">
    <text evidence="2">The sequence shown here is derived from an EMBL/GenBank/DDBJ whole genome shotgun (WGS) entry which is preliminary data.</text>
</comment>
<accession>A0AAE0KXG7</accession>
<dbReference type="AlphaFoldDB" id="A0AAE0KXG7"/>
<feature type="region of interest" description="Disordered" evidence="1">
    <location>
        <begin position="276"/>
        <end position="305"/>
    </location>
</feature>
<feature type="compositionally biased region" description="Basic and acidic residues" evidence="1">
    <location>
        <begin position="141"/>
        <end position="152"/>
    </location>
</feature>
<feature type="region of interest" description="Disordered" evidence="1">
    <location>
        <begin position="70"/>
        <end position="125"/>
    </location>
</feature>
<evidence type="ECO:0000313" key="2">
    <source>
        <dbReference type="EMBL" id="KAK3264035.1"/>
    </source>
</evidence>
<feature type="region of interest" description="Disordered" evidence="1">
    <location>
        <begin position="139"/>
        <end position="188"/>
    </location>
</feature>
<evidence type="ECO:0000256" key="1">
    <source>
        <dbReference type="SAM" id="MobiDB-lite"/>
    </source>
</evidence>
<feature type="compositionally biased region" description="Polar residues" evidence="1">
    <location>
        <begin position="104"/>
        <end position="120"/>
    </location>
</feature>
<feature type="compositionally biased region" description="Basic and acidic residues" evidence="1">
    <location>
        <begin position="159"/>
        <end position="175"/>
    </location>
</feature>
<feature type="compositionally biased region" description="Acidic residues" evidence="1">
    <location>
        <begin position="93"/>
        <end position="102"/>
    </location>
</feature>
<protein>
    <submittedName>
        <fullName evidence="2">Uncharacterized protein</fullName>
    </submittedName>
</protein>